<feature type="compositionally biased region" description="Basic and acidic residues" evidence="1">
    <location>
        <begin position="17"/>
        <end position="27"/>
    </location>
</feature>
<evidence type="ECO:0000256" key="1">
    <source>
        <dbReference type="SAM" id="MobiDB-lite"/>
    </source>
</evidence>
<dbReference type="Pfam" id="PF07386">
    <property type="entry name" value="DUF1499"/>
    <property type="match status" value="1"/>
</dbReference>
<evidence type="ECO:0008006" key="5">
    <source>
        <dbReference type="Google" id="ProtNLM"/>
    </source>
</evidence>
<name>A0A8J3DGT6_9BACT</name>
<feature type="region of interest" description="Disordered" evidence="1">
    <location>
        <begin position="1"/>
        <end position="27"/>
    </location>
</feature>
<accession>A0A8J3DGT6</accession>
<protein>
    <recommendedName>
        <fullName evidence="5">DUF1499 domain-containing protein</fullName>
    </recommendedName>
</protein>
<feature type="compositionally biased region" description="Basic residues" evidence="1">
    <location>
        <begin position="1"/>
        <end position="16"/>
    </location>
</feature>
<comment type="caution">
    <text evidence="3">The sequence shown here is derived from an EMBL/GenBank/DDBJ whole genome shotgun (WGS) entry which is preliminary data.</text>
</comment>
<dbReference type="AlphaFoldDB" id="A0A8J3DGT6"/>
<dbReference type="RefSeq" id="WP_189513662.1">
    <property type="nucleotide sequence ID" value="NZ_BMXG01000008.1"/>
</dbReference>
<keyword evidence="4" id="KW-1185">Reference proteome</keyword>
<proteinExistence type="predicted"/>
<reference evidence="3" key="2">
    <citation type="submission" date="2020-09" db="EMBL/GenBank/DDBJ databases">
        <authorList>
            <person name="Sun Q."/>
            <person name="Kim S."/>
        </authorList>
    </citation>
    <scope>NUCLEOTIDE SEQUENCE</scope>
    <source>
        <strain evidence="3">KCTC 12870</strain>
    </source>
</reference>
<keyword evidence="2" id="KW-0472">Membrane</keyword>
<reference evidence="3" key="1">
    <citation type="journal article" date="2014" name="Int. J. Syst. Evol. Microbiol.">
        <title>Complete genome sequence of Corynebacterium casei LMG S-19264T (=DSM 44701T), isolated from a smear-ripened cheese.</title>
        <authorList>
            <consortium name="US DOE Joint Genome Institute (JGI-PGF)"/>
            <person name="Walter F."/>
            <person name="Albersmeier A."/>
            <person name="Kalinowski J."/>
            <person name="Ruckert C."/>
        </authorList>
    </citation>
    <scope>NUCLEOTIDE SEQUENCE</scope>
    <source>
        <strain evidence="3">KCTC 12870</strain>
    </source>
</reference>
<dbReference type="EMBL" id="BMXG01000008">
    <property type="protein sequence ID" value="GHC00150.1"/>
    <property type="molecule type" value="Genomic_DNA"/>
</dbReference>
<dbReference type="InterPro" id="IPR010865">
    <property type="entry name" value="DUF1499"/>
</dbReference>
<evidence type="ECO:0000313" key="3">
    <source>
        <dbReference type="EMBL" id="GHC00150.1"/>
    </source>
</evidence>
<feature type="transmembrane region" description="Helical" evidence="2">
    <location>
        <begin position="58"/>
        <end position="78"/>
    </location>
</feature>
<dbReference type="Proteomes" id="UP000642829">
    <property type="component" value="Unassembled WGS sequence"/>
</dbReference>
<keyword evidence="2" id="KW-1133">Transmembrane helix</keyword>
<evidence type="ECO:0000256" key="2">
    <source>
        <dbReference type="SAM" id="Phobius"/>
    </source>
</evidence>
<sequence>MEPSRSKGKKRKRSKSSRSDKRPLTKEAKVRHVSVHSALLSRLTPSGKVRPLTFLERTLLYLFGIICLAAIIVTLLVWKSRSTPQLEWADLGNLPTIEDHALGVSSEVSPDDPAYIEPLLCRGHANYALEKIEEILSTDKAFLNVRRNETQLQAIAISPWLGLQDDILFQARTDPERLEIYAASRAGPMDLGANRKRIEELRELLRQLHVVK</sequence>
<gene>
    <name evidence="3" type="ORF">GCM10007047_15510</name>
</gene>
<evidence type="ECO:0000313" key="4">
    <source>
        <dbReference type="Proteomes" id="UP000642829"/>
    </source>
</evidence>
<keyword evidence="2" id="KW-0812">Transmembrane</keyword>
<organism evidence="3 4">
    <name type="scientific">Cerasicoccus arenae</name>
    <dbReference type="NCBI Taxonomy" id="424488"/>
    <lineage>
        <taxon>Bacteria</taxon>
        <taxon>Pseudomonadati</taxon>
        <taxon>Verrucomicrobiota</taxon>
        <taxon>Opitutia</taxon>
        <taxon>Puniceicoccales</taxon>
        <taxon>Cerasicoccaceae</taxon>
        <taxon>Cerasicoccus</taxon>
    </lineage>
</organism>